<dbReference type="EMBL" id="CP141615">
    <property type="protein sequence ID" value="WRP18421.1"/>
    <property type="molecule type" value="Genomic_DNA"/>
</dbReference>
<name>A0ABZ1C0W1_9FIRM</name>
<keyword evidence="8" id="KW-0443">Lipid metabolism</keyword>
<dbReference type="InterPro" id="IPR000794">
    <property type="entry name" value="Beta-ketoacyl_synthase"/>
</dbReference>
<dbReference type="SUPFAM" id="SSF53901">
    <property type="entry name" value="Thiolase-like"/>
    <property type="match status" value="2"/>
</dbReference>
<keyword evidence="9 14" id="KW-0275">Fatty acid biosynthesis</keyword>
<dbReference type="InterPro" id="IPR014030">
    <property type="entry name" value="Ketoacyl_synth_N"/>
</dbReference>
<dbReference type="SMART" id="SM00825">
    <property type="entry name" value="PKS_KS"/>
    <property type="match status" value="1"/>
</dbReference>
<protein>
    <recommendedName>
        <fullName evidence="4 14">3-oxoacyl-[acyl-carrier-protein] synthase 2</fullName>
        <ecNumber evidence="3 14">2.3.1.179</ecNumber>
    </recommendedName>
</protein>
<dbReference type="NCBIfam" id="NF005589">
    <property type="entry name" value="PRK07314.1"/>
    <property type="match status" value="1"/>
</dbReference>
<evidence type="ECO:0000256" key="8">
    <source>
        <dbReference type="ARBA" id="ARBA00023098"/>
    </source>
</evidence>
<keyword evidence="5 14" id="KW-0444">Lipid biosynthesis</keyword>
<comment type="function">
    <text evidence="11 14">Involved in the type II fatty acid elongation cycle. Catalyzes the elongation of a wide range of acyl-ACP by the addition of two carbons from malonyl-ACP to an acyl acceptor. Can efficiently catalyze the conversion of palmitoleoyl-ACP (cis-hexadec-9-enoyl-ACP) to cis-vaccenoyl-ACP (cis-octadec-11-enoyl-ACP), an essential step in the thermal regulation of fatty acid composition.</text>
</comment>
<evidence type="ECO:0000256" key="11">
    <source>
        <dbReference type="ARBA" id="ARBA00024006"/>
    </source>
</evidence>
<dbReference type="PIRSF" id="PIRSF000447">
    <property type="entry name" value="KAS_II"/>
    <property type="match status" value="1"/>
</dbReference>
<evidence type="ECO:0000256" key="2">
    <source>
        <dbReference type="ARBA" id="ARBA00008467"/>
    </source>
</evidence>
<dbReference type="NCBIfam" id="TIGR03150">
    <property type="entry name" value="fabF"/>
    <property type="match status" value="1"/>
</dbReference>
<sequence>MRRGSRRVVVTGMGVVSPIGTGLETFWAALVEGRPGVGPITRFDPSGLDCRIAGEVRDFEPTRYMDRKEARRSDRFIQMAIAASVMAVEDAGLDPDRPLGPGAGVVIGSGIGGMETWESSFRTLIEKGPDRVSPFTVPMMISNMAAGMVSIRFGAEGPNRCTVSACASGADAIGDAFRIIQRGDADLILAGGSEAAITPFAIASFSAARSLSTRNDEPERASRPFDRDRDGFVMGEGAGIVVLEALEHALARKARIHAEVIGYGATGDAYHITQPAPEGRGAARAMELALQDAGVAPTDVGYINAHGTSTEYNDWYETVAIKRVFADYAYRLAVSSTKSMTGHLLGAAGGVEAIATVLAIERGVLPPTINLDHPDPRCDLDYVPHKARPAHVDVALSNSFGFGGHNAVLVFRRYQEAA</sequence>
<dbReference type="PROSITE" id="PS52004">
    <property type="entry name" value="KS3_2"/>
    <property type="match status" value="1"/>
</dbReference>
<dbReference type="Proteomes" id="UP001332192">
    <property type="component" value="Chromosome"/>
</dbReference>
<evidence type="ECO:0000256" key="4">
    <source>
        <dbReference type="ARBA" id="ARBA00014657"/>
    </source>
</evidence>
<evidence type="ECO:0000256" key="1">
    <source>
        <dbReference type="ARBA" id="ARBA00005194"/>
    </source>
</evidence>
<dbReference type="InterPro" id="IPR017568">
    <property type="entry name" value="3-oxoacyl-ACP_synth-2"/>
</dbReference>
<dbReference type="Pfam" id="PF00109">
    <property type="entry name" value="ketoacyl-synt"/>
    <property type="match status" value="1"/>
</dbReference>
<dbReference type="InterPro" id="IPR016039">
    <property type="entry name" value="Thiolase-like"/>
</dbReference>
<dbReference type="Gene3D" id="3.40.47.10">
    <property type="match status" value="2"/>
</dbReference>
<evidence type="ECO:0000313" key="17">
    <source>
        <dbReference type="EMBL" id="WRP18421.1"/>
    </source>
</evidence>
<evidence type="ECO:0000256" key="12">
    <source>
        <dbReference type="ARBA" id="ARBA00047318"/>
    </source>
</evidence>
<accession>A0ABZ1C0W1</accession>
<evidence type="ECO:0000259" key="16">
    <source>
        <dbReference type="PROSITE" id="PS52004"/>
    </source>
</evidence>
<feature type="domain" description="Ketosynthase family 3 (KS3)" evidence="16">
    <location>
        <begin position="5"/>
        <end position="413"/>
    </location>
</feature>
<keyword evidence="10 14" id="KW-0012">Acyltransferase</keyword>
<evidence type="ECO:0000256" key="10">
    <source>
        <dbReference type="ARBA" id="ARBA00023315"/>
    </source>
</evidence>
<dbReference type="PANTHER" id="PTHR11712:SF336">
    <property type="entry name" value="3-OXOACYL-[ACYL-CARRIER-PROTEIN] SYNTHASE, MITOCHONDRIAL"/>
    <property type="match status" value="1"/>
</dbReference>
<dbReference type="InterPro" id="IPR014031">
    <property type="entry name" value="Ketoacyl_synth_C"/>
</dbReference>
<keyword evidence="6 14" id="KW-0808">Transferase</keyword>
<evidence type="ECO:0000256" key="5">
    <source>
        <dbReference type="ARBA" id="ARBA00022516"/>
    </source>
</evidence>
<organism evidence="17 18">
    <name type="scientific">Carboxydichorda subterranea</name>
    <dbReference type="NCBI Taxonomy" id="3109565"/>
    <lineage>
        <taxon>Bacteria</taxon>
        <taxon>Bacillati</taxon>
        <taxon>Bacillota</taxon>
        <taxon>Limnochordia</taxon>
        <taxon>Limnochordales</taxon>
        <taxon>Geochordaceae</taxon>
        <taxon>Carboxydichorda</taxon>
    </lineage>
</organism>
<dbReference type="GO" id="GO:0004315">
    <property type="term" value="F:3-oxoacyl-[acyl-carrier-protein] synthase activity"/>
    <property type="evidence" value="ECO:0007669"/>
    <property type="project" value="UniProtKB-EC"/>
</dbReference>
<dbReference type="EC" id="2.3.1.179" evidence="3 14"/>
<comment type="catalytic activity">
    <reaction evidence="13 14">
        <text>a fatty acyl-[ACP] + malonyl-[ACP] + H(+) = a 3-oxoacyl-[ACP] + holo-[ACP] + CO2</text>
        <dbReference type="Rhea" id="RHEA:22836"/>
        <dbReference type="Rhea" id="RHEA-COMP:9623"/>
        <dbReference type="Rhea" id="RHEA-COMP:9685"/>
        <dbReference type="Rhea" id="RHEA-COMP:9916"/>
        <dbReference type="Rhea" id="RHEA-COMP:14125"/>
        <dbReference type="ChEBI" id="CHEBI:15378"/>
        <dbReference type="ChEBI" id="CHEBI:16526"/>
        <dbReference type="ChEBI" id="CHEBI:64479"/>
        <dbReference type="ChEBI" id="CHEBI:78449"/>
        <dbReference type="ChEBI" id="CHEBI:78776"/>
        <dbReference type="ChEBI" id="CHEBI:138651"/>
    </reaction>
</comment>
<gene>
    <name evidence="17" type="primary">fabF</name>
    <name evidence="17" type="ORF">U7230_05285</name>
</gene>
<evidence type="ECO:0000256" key="3">
    <source>
        <dbReference type="ARBA" id="ARBA00012356"/>
    </source>
</evidence>
<dbReference type="Pfam" id="PF02801">
    <property type="entry name" value="Ketoacyl-synt_C"/>
    <property type="match status" value="1"/>
</dbReference>
<keyword evidence="18" id="KW-1185">Reference proteome</keyword>
<dbReference type="NCBIfam" id="NF004970">
    <property type="entry name" value="PRK06333.1"/>
    <property type="match status" value="1"/>
</dbReference>
<dbReference type="InterPro" id="IPR020841">
    <property type="entry name" value="PKS_Beta-ketoAc_synthase_dom"/>
</dbReference>
<comment type="catalytic activity">
    <reaction evidence="12 14">
        <text>(9Z)-hexadecenoyl-[ACP] + malonyl-[ACP] + H(+) = 3-oxo-(11Z)-octadecenoyl-[ACP] + holo-[ACP] + CO2</text>
        <dbReference type="Rhea" id="RHEA:55040"/>
        <dbReference type="Rhea" id="RHEA-COMP:9623"/>
        <dbReference type="Rhea" id="RHEA-COMP:9685"/>
        <dbReference type="Rhea" id="RHEA-COMP:10800"/>
        <dbReference type="Rhea" id="RHEA-COMP:14074"/>
        <dbReference type="ChEBI" id="CHEBI:15378"/>
        <dbReference type="ChEBI" id="CHEBI:16526"/>
        <dbReference type="ChEBI" id="CHEBI:64479"/>
        <dbReference type="ChEBI" id="CHEBI:78449"/>
        <dbReference type="ChEBI" id="CHEBI:83989"/>
        <dbReference type="ChEBI" id="CHEBI:138538"/>
        <dbReference type="EC" id="2.3.1.179"/>
    </reaction>
</comment>
<evidence type="ECO:0000256" key="7">
    <source>
        <dbReference type="ARBA" id="ARBA00022832"/>
    </source>
</evidence>
<dbReference type="PROSITE" id="PS00606">
    <property type="entry name" value="KS3_1"/>
    <property type="match status" value="1"/>
</dbReference>
<evidence type="ECO:0000256" key="15">
    <source>
        <dbReference type="RuleBase" id="RU003694"/>
    </source>
</evidence>
<dbReference type="CDD" id="cd00834">
    <property type="entry name" value="KAS_I_II"/>
    <property type="match status" value="1"/>
</dbReference>
<evidence type="ECO:0000256" key="13">
    <source>
        <dbReference type="ARBA" id="ARBA00047659"/>
    </source>
</evidence>
<dbReference type="InterPro" id="IPR018201">
    <property type="entry name" value="Ketoacyl_synth_AS"/>
</dbReference>
<comment type="similarity">
    <text evidence="2 14 15">Belongs to the thiolase-like superfamily. Beta-ketoacyl-ACP synthases family.</text>
</comment>
<evidence type="ECO:0000256" key="6">
    <source>
        <dbReference type="ARBA" id="ARBA00022679"/>
    </source>
</evidence>
<reference evidence="17 18" key="1">
    <citation type="journal article" date="2024" name="Front. Microbiol.">
        <title>Novel thermophilic genera Geochorda gen. nov. and Carboxydochorda gen. nov. from the deep terrestrial subsurface reveal the ecophysiological diversity in the class Limnochordia.</title>
        <authorList>
            <person name="Karnachuk O.V."/>
            <person name="Lukina A.P."/>
            <person name="Avakyan M.R."/>
            <person name="Kadnikov V.V."/>
            <person name="Begmatov S."/>
            <person name="Beletsky A.V."/>
            <person name="Vlasova K.G."/>
            <person name="Novikov A.A."/>
            <person name="Shcherbakova V.A."/>
            <person name="Mardanov A.V."/>
            <person name="Ravin N.V."/>
        </authorList>
    </citation>
    <scope>NUCLEOTIDE SEQUENCE [LARGE SCALE GENOMIC DNA]</scope>
    <source>
        <strain evidence="17 18">L945</strain>
    </source>
</reference>
<evidence type="ECO:0000256" key="14">
    <source>
        <dbReference type="PIRNR" id="PIRNR000447"/>
    </source>
</evidence>
<proteinExistence type="inferred from homology"/>
<keyword evidence="7" id="KW-0276">Fatty acid metabolism</keyword>
<comment type="pathway">
    <text evidence="1 14">Lipid metabolism; fatty acid biosynthesis.</text>
</comment>
<dbReference type="RefSeq" id="WP_324717694.1">
    <property type="nucleotide sequence ID" value="NZ_CP141615.1"/>
</dbReference>
<evidence type="ECO:0000256" key="9">
    <source>
        <dbReference type="ARBA" id="ARBA00023160"/>
    </source>
</evidence>
<dbReference type="PANTHER" id="PTHR11712">
    <property type="entry name" value="POLYKETIDE SYNTHASE-RELATED"/>
    <property type="match status" value="1"/>
</dbReference>
<evidence type="ECO:0000313" key="18">
    <source>
        <dbReference type="Proteomes" id="UP001332192"/>
    </source>
</evidence>